<dbReference type="SUPFAM" id="SSF143113">
    <property type="entry name" value="NAP-like"/>
    <property type="match status" value="1"/>
</dbReference>
<name>A0ABQ9USV1_SAGOE</name>
<protein>
    <submittedName>
        <fullName evidence="2">Uncharacterized protein</fullName>
    </submittedName>
</protein>
<dbReference type="InterPro" id="IPR002164">
    <property type="entry name" value="NAP_family"/>
</dbReference>
<dbReference type="Gene3D" id="3.30.1120.90">
    <property type="entry name" value="Nucleosome assembly protein"/>
    <property type="match status" value="1"/>
</dbReference>
<comment type="similarity">
    <text evidence="1">Belongs to the nucleosome assembly protein (NAP) family.</text>
</comment>
<evidence type="ECO:0000313" key="3">
    <source>
        <dbReference type="Proteomes" id="UP001266305"/>
    </source>
</evidence>
<reference evidence="2 3" key="1">
    <citation type="submission" date="2023-05" db="EMBL/GenBank/DDBJ databases">
        <title>B98-5 Cell Line De Novo Hybrid Assembly: An Optical Mapping Approach.</title>
        <authorList>
            <person name="Kananen K."/>
            <person name="Auerbach J.A."/>
            <person name="Kautto E."/>
            <person name="Blachly J.S."/>
        </authorList>
    </citation>
    <scope>NUCLEOTIDE SEQUENCE [LARGE SCALE GENOMIC DNA]</scope>
    <source>
        <strain evidence="2">B95-8</strain>
        <tissue evidence="2">Cell line</tissue>
    </source>
</reference>
<gene>
    <name evidence="2" type="ORF">P7K49_021242</name>
</gene>
<sequence length="204" mass="21516">MLAHRLGNRALLVGGGYAPDTCVSAASRKCCHSCGGLMGRETQKSPVNIEWAGMRLSKSKHSAPDEGPGLVGNVSKIRGLADVPPERCTASLWLEPVCLGVLSSSKHQLSVRSCATLQGALFECQPMAHDGGGEGRGLEALGPPSQVVDGACKDASSGDGESLDEDSEFTLASDFEIGHFFRERIVPRAVLYFTGEAIEDDDNV</sequence>
<proteinExistence type="inferred from homology"/>
<keyword evidence="3" id="KW-1185">Reference proteome</keyword>
<dbReference type="Proteomes" id="UP001266305">
    <property type="component" value="Unassembled WGS sequence"/>
</dbReference>
<accession>A0ABQ9USV1</accession>
<comment type="caution">
    <text evidence="2">The sequence shown here is derived from an EMBL/GenBank/DDBJ whole genome shotgun (WGS) entry which is preliminary data.</text>
</comment>
<dbReference type="Pfam" id="PF00956">
    <property type="entry name" value="NAP"/>
    <property type="match status" value="1"/>
</dbReference>
<dbReference type="EMBL" id="JASSZA010000010">
    <property type="protein sequence ID" value="KAK2099894.1"/>
    <property type="molecule type" value="Genomic_DNA"/>
</dbReference>
<dbReference type="InterPro" id="IPR037231">
    <property type="entry name" value="NAP-like_sf"/>
</dbReference>
<evidence type="ECO:0000256" key="1">
    <source>
        <dbReference type="ARBA" id="ARBA00009947"/>
    </source>
</evidence>
<evidence type="ECO:0000313" key="2">
    <source>
        <dbReference type="EMBL" id="KAK2099894.1"/>
    </source>
</evidence>
<organism evidence="2 3">
    <name type="scientific">Saguinus oedipus</name>
    <name type="common">Cotton-top tamarin</name>
    <name type="synonym">Oedipomidas oedipus</name>
    <dbReference type="NCBI Taxonomy" id="9490"/>
    <lineage>
        <taxon>Eukaryota</taxon>
        <taxon>Metazoa</taxon>
        <taxon>Chordata</taxon>
        <taxon>Craniata</taxon>
        <taxon>Vertebrata</taxon>
        <taxon>Euteleostomi</taxon>
        <taxon>Mammalia</taxon>
        <taxon>Eutheria</taxon>
        <taxon>Euarchontoglires</taxon>
        <taxon>Primates</taxon>
        <taxon>Haplorrhini</taxon>
        <taxon>Platyrrhini</taxon>
        <taxon>Cebidae</taxon>
        <taxon>Callitrichinae</taxon>
        <taxon>Saguinus</taxon>
    </lineage>
</organism>